<dbReference type="InterPro" id="IPR002716">
    <property type="entry name" value="PIN_dom"/>
</dbReference>
<dbReference type="PANTHER" id="PTHR39664">
    <property type="match status" value="1"/>
</dbReference>
<reference evidence="2 3" key="1">
    <citation type="submission" date="2018-06" db="EMBL/GenBank/DDBJ databases">
        <authorList>
            <consortium name="Pathogen Informatics"/>
            <person name="Doyle S."/>
        </authorList>
    </citation>
    <scope>NUCLEOTIDE SEQUENCE [LARGE SCALE GENOMIC DNA]</scope>
    <source>
        <strain evidence="2 3">NCTC10717</strain>
    </source>
</reference>
<keyword evidence="3" id="KW-1185">Reference proteome</keyword>
<organism evidence="2 3">
    <name type="scientific">Suttonella indologenes</name>
    <dbReference type="NCBI Taxonomy" id="13276"/>
    <lineage>
        <taxon>Bacteria</taxon>
        <taxon>Pseudomonadati</taxon>
        <taxon>Pseudomonadota</taxon>
        <taxon>Gammaproteobacteria</taxon>
        <taxon>Cardiobacteriales</taxon>
        <taxon>Cardiobacteriaceae</taxon>
        <taxon>Suttonella</taxon>
    </lineage>
</organism>
<evidence type="ECO:0000259" key="1">
    <source>
        <dbReference type="Pfam" id="PF01850"/>
    </source>
</evidence>
<dbReference type="InterPro" id="IPR029060">
    <property type="entry name" value="PIN-like_dom_sf"/>
</dbReference>
<evidence type="ECO:0000313" key="3">
    <source>
        <dbReference type="Proteomes" id="UP000254575"/>
    </source>
</evidence>
<dbReference type="OrthoDB" id="6637310at2"/>
<feature type="domain" description="PIN" evidence="1">
    <location>
        <begin position="4"/>
        <end position="61"/>
    </location>
</feature>
<sequence>MKVAIDTNILVRLFVIDDEKQHRQSLEILDQAENIIIPTTVFCETIWVLRRLYQQSNHDIYYKLSYFLTHPKLIYAQAEVEAGFAFMQEGGDFADGVNEYAGSQLGAESFATFDQKAIKLFKKLGKNIYSHS</sequence>
<dbReference type="Pfam" id="PF01850">
    <property type="entry name" value="PIN"/>
    <property type="match status" value="1"/>
</dbReference>
<dbReference type="RefSeq" id="WP_115217522.1">
    <property type="nucleotide sequence ID" value="NZ_UHIA01000003.1"/>
</dbReference>
<evidence type="ECO:0000313" key="2">
    <source>
        <dbReference type="EMBL" id="SUO91538.1"/>
    </source>
</evidence>
<proteinExistence type="predicted"/>
<dbReference type="CDD" id="cd18683">
    <property type="entry name" value="PIN_VapC-like"/>
    <property type="match status" value="1"/>
</dbReference>
<accession>A0A380MJI3</accession>
<dbReference type="Proteomes" id="UP000254575">
    <property type="component" value="Unassembled WGS sequence"/>
</dbReference>
<dbReference type="SUPFAM" id="SSF88723">
    <property type="entry name" value="PIN domain-like"/>
    <property type="match status" value="1"/>
</dbReference>
<dbReference type="EMBL" id="UHIA01000003">
    <property type="protein sequence ID" value="SUO91538.1"/>
    <property type="molecule type" value="Genomic_DNA"/>
</dbReference>
<dbReference type="AlphaFoldDB" id="A0A380MJI3"/>
<dbReference type="PANTHER" id="PTHR39664:SF2">
    <property type="entry name" value="NUCLEIC ACID-BINDING PROTEIN, CONTAINING PIN DOMAIN-RELATED"/>
    <property type="match status" value="1"/>
</dbReference>
<name>A0A380MJI3_9GAMM</name>
<dbReference type="Gene3D" id="3.40.50.1010">
    <property type="entry name" value="5'-nuclease"/>
    <property type="match status" value="1"/>
</dbReference>
<protein>
    <submittedName>
        <fullName evidence="2">PIN domain</fullName>
    </submittedName>
</protein>
<gene>
    <name evidence="2" type="ORF">NCTC10717_00202</name>
</gene>